<reference evidence="1" key="1">
    <citation type="submission" date="2015-12" db="EMBL/GenBank/DDBJ databases">
        <title>Gene expression during late stages of embryo sac development: a critical building block for successful pollen-pistil interactions.</title>
        <authorList>
            <person name="Liu Y."/>
            <person name="Joly V."/>
            <person name="Sabar M."/>
            <person name="Matton D.P."/>
        </authorList>
    </citation>
    <scope>NUCLEOTIDE SEQUENCE</scope>
</reference>
<accession>A0A0V0HID6</accession>
<proteinExistence type="predicted"/>
<protein>
    <submittedName>
        <fullName evidence="1">Putative ovule protein</fullName>
    </submittedName>
</protein>
<name>A0A0V0HID6_SOLCH</name>
<dbReference type="EMBL" id="GEDG01019373">
    <property type="protein sequence ID" value="JAP19997.1"/>
    <property type="molecule type" value="Transcribed_RNA"/>
</dbReference>
<dbReference type="AlphaFoldDB" id="A0A0V0HID6"/>
<organism evidence="1">
    <name type="scientific">Solanum chacoense</name>
    <name type="common">Chaco potato</name>
    <dbReference type="NCBI Taxonomy" id="4108"/>
    <lineage>
        <taxon>Eukaryota</taxon>
        <taxon>Viridiplantae</taxon>
        <taxon>Streptophyta</taxon>
        <taxon>Embryophyta</taxon>
        <taxon>Tracheophyta</taxon>
        <taxon>Spermatophyta</taxon>
        <taxon>Magnoliopsida</taxon>
        <taxon>eudicotyledons</taxon>
        <taxon>Gunneridae</taxon>
        <taxon>Pentapetalae</taxon>
        <taxon>asterids</taxon>
        <taxon>lamiids</taxon>
        <taxon>Solanales</taxon>
        <taxon>Solanaceae</taxon>
        <taxon>Solanoideae</taxon>
        <taxon>Solaneae</taxon>
        <taxon>Solanum</taxon>
    </lineage>
</organism>
<sequence length="72" mass="8067">MSSWSGTPRNYVKSYVLCILDLRGIKKFSGILYTRICHSAISTKNGQHFPSQVTSIKDKGKTKELGHLVVNK</sequence>
<evidence type="ECO:0000313" key="1">
    <source>
        <dbReference type="EMBL" id="JAP19997.1"/>
    </source>
</evidence>